<gene>
    <name evidence="1" type="ORF">WHR41_09140</name>
</gene>
<sequence>MEIKHPRRLLIFGPSSSGSLDLTEALTGSSPVPHASGSCAGLTHEWAIQNAYYSATVPVWIDEVVDLDEWKTEFMKEEAGEVVRAVGAWVYVFRLEKDGRVNDEVEKALSALQEVVEAHEGFGAESVMLAVGMSLPGGKGQAGKLGKEQSEAWEDLVMQYGFEFVEFAAEGTNELGEKQGVERVKEALEANEWGGGDAEREEGLDTLGLGEDDDPEVGDFGHEEAEMTAELFGLKAALLGQDDEEAEGYGEAMGADLSADNQKRQVEDLDRMMTKLLAIREQSADLPEAQRKRMAAQAVRDLMGEDSLV</sequence>
<dbReference type="EMBL" id="JAAQHG020000072">
    <property type="protein sequence ID" value="KAL1582057.1"/>
    <property type="molecule type" value="Genomic_DNA"/>
</dbReference>
<dbReference type="GO" id="GO:0016192">
    <property type="term" value="P:vesicle-mediated transport"/>
    <property type="evidence" value="ECO:0007669"/>
    <property type="project" value="InterPro"/>
</dbReference>
<comment type="caution">
    <text evidence="1">The sequence shown here is derived from an EMBL/GenBank/DDBJ whole genome shotgun (WGS) entry which is preliminary data.</text>
</comment>
<organism evidence="1 2">
    <name type="scientific">Cladosporium halotolerans</name>
    <dbReference type="NCBI Taxonomy" id="1052096"/>
    <lineage>
        <taxon>Eukaryota</taxon>
        <taxon>Fungi</taxon>
        <taxon>Dikarya</taxon>
        <taxon>Ascomycota</taxon>
        <taxon>Pezizomycotina</taxon>
        <taxon>Dothideomycetes</taxon>
        <taxon>Dothideomycetidae</taxon>
        <taxon>Cladosporiales</taxon>
        <taxon>Cladosporiaceae</taxon>
        <taxon>Cladosporium</taxon>
    </lineage>
</organism>
<evidence type="ECO:0000313" key="2">
    <source>
        <dbReference type="Proteomes" id="UP000803884"/>
    </source>
</evidence>
<dbReference type="Proteomes" id="UP000803884">
    <property type="component" value="Unassembled WGS sequence"/>
</dbReference>
<dbReference type="Gene3D" id="3.40.50.11960">
    <property type="match status" value="1"/>
</dbReference>
<evidence type="ECO:0000313" key="1">
    <source>
        <dbReference type="EMBL" id="KAL1582057.1"/>
    </source>
</evidence>
<dbReference type="Pfam" id="PF10199">
    <property type="entry name" value="Adaptin_binding"/>
    <property type="match status" value="1"/>
</dbReference>
<dbReference type="GO" id="GO:0030674">
    <property type="term" value="F:protein-macromolecule adaptor activity"/>
    <property type="evidence" value="ECO:0007669"/>
    <property type="project" value="TreeGrafter"/>
</dbReference>
<keyword evidence="2" id="KW-1185">Reference proteome</keyword>
<evidence type="ECO:0008006" key="3">
    <source>
        <dbReference type="Google" id="ProtNLM"/>
    </source>
</evidence>
<dbReference type="GeneID" id="96010582"/>
<dbReference type="PANTHER" id="PTHR28043">
    <property type="entry name" value="INCREASED RECOMBINATION CENTERS PROTEIN 6"/>
    <property type="match status" value="1"/>
</dbReference>
<reference evidence="1 2" key="1">
    <citation type="journal article" date="2020" name="Microbiol. Resour. Announc.">
        <title>Draft Genome Sequence of a Cladosporium Species Isolated from the Mesophotic Ascidian Didemnum maculosum.</title>
        <authorList>
            <person name="Gioti A."/>
            <person name="Siaperas R."/>
            <person name="Nikolaivits E."/>
            <person name="Le Goff G."/>
            <person name="Ouazzani J."/>
            <person name="Kotoulas G."/>
            <person name="Topakas E."/>
        </authorList>
    </citation>
    <scope>NUCLEOTIDE SEQUENCE [LARGE SCALE GENOMIC DNA]</scope>
    <source>
        <strain evidence="1 2">TM138-S3</strain>
    </source>
</reference>
<name>A0AB34KAC2_9PEZI</name>
<dbReference type="AlphaFoldDB" id="A0AB34KAC2"/>
<protein>
    <recommendedName>
        <fullName evidence="3">Increased recombination centers protein 6</fullName>
    </recommendedName>
</protein>
<dbReference type="InterPro" id="IPR034627">
    <property type="entry name" value="Irc6"/>
</dbReference>
<proteinExistence type="predicted"/>
<accession>A0AB34KAC2</accession>
<dbReference type="PANTHER" id="PTHR28043:SF1">
    <property type="entry name" value="INCREASED RECOMBINATION CENTERS PROTEIN 6"/>
    <property type="match status" value="1"/>
</dbReference>
<dbReference type="RefSeq" id="XP_069225164.1">
    <property type="nucleotide sequence ID" value="XM_069377744.1"/>
</dbReference>